<dbReference type="EMBL" id="JBGMDY010000006">
    <property type="protein sequence ID" value="KAL2330432.1"/>
    <property type="molecule type" value="Genomic_DNA"/>
</dbReference>
<sequence>MAAMSCSNGKKLGFFTIRDRMKVLWKLFEDFKLMDVAMATLYPMFLEDTIDKIMMPSYGLTVRGSRRISIRRYLTHKKQKLHIKYHSLLLYVDHQTFLSCSVWLLHASSDLHSKCGLSSSDTVFIYLGLI</sequence>
<evidence type="ECO:0000313" key="1">
    <source>
        <dbReference type="EMBL" id="KAL2330432.1"/>
    </source>
</evidence>
<evidence type="ECO:0000313" key="2">
    <source>
        <dbReference type="Proteomes" id="UP001603857"/>
    </source>
</evidence>
<reference evidence="1 2" key="1">
    <citation type="submission" date="2024-08" db="EMBL/GenBank/DDBJ databases">
        <title>Insights into the chromosomal genome structure of Flemingia macrophylla.</title>
        <authorList>
            <person name="Ding Y."/>
            <person name="Zhao Y."/>
            <person name="Bi W."/>
            <person name="Wu M."/>
            <person name="Zhao G."/>
            <person name="Gong Y."/>
            <person name="Li W."/>
            <person name="Zhang P."/>
        </authorList>
    </citation>
    <scope>NUCLEOTIDE SEQUENCE [LARGE SCALE GENOMIC DNA]</scope>
    <source>
        <strain evidence="1">DYQJB</strain>
        <tissue evidence="1">Leaf</tissue>
    </source>
</reference>
<organism evidence="1 2">
    <name type="scientific">Flemingia macrophylla</name>
    <dbReference type="NCBI Taxonomy" id="520843"/>
    <lineage>
        <taxon>Eukaryota</taxon>
        <taxon>Viridiplantae</taxon>
        <taxon>Streptophyta</taxon>
        <taxon>Embryophyta</taxon>
        <taxon>Tracheophyta</taxon>
        <taxon>Spermatophyta</taxon>
        <taxon>Magnoliopsida</taxon>
        <taxon>eudicotyledons</taxon>
        <taxon>Gunneridae</taxon>
        <taxon>Pentapetalae</taxon>
        <taxon>rosids</taxon>
        <taxon>fabids</taxon>
        <taxon>Fabales</taxon>
        <taxon>Fabaceae</taxon>
        <taxon>Papilionoideae</taxon>
        <taxon>50 kb inversion clade</taxon>
        <taxon>NPAAA clade</taxon>
        <taxon>indigoferoid/millettioid clade</taxon>
        <taxon>Phaseoleae</taxon>
        <taxon>Flemingia</taxon>
    </lineage>
</organism>
<accession>A0ABD1M3R3</accession>
<gene>
    <name evidence="1" type="ORF">Fmac_018013</name>
</gene>
<proteinExistence type="predicted"/>
<comment type="caution">
    <text evidence="1">The sequence shown here is derived from an EMBL/GenBank/DDBJ whole genome shotgun (WGS) entry which is preliminary data.</text>
</comment>
<protein>
    <submittedName>
        <fullName evidence="1">Uncharacterized protein</fullName>
    </submittedName>
</protein>
<name>A0ABD1M3R3_9FABA</name>
<dbReference type="AlphaFoldDB" id="A0ABD1M3R3"/>
<dbReference type="Proteomes" id="UP001603857">
    <property type="component" value="Unassembled WGS sequence"/>
</dbReference>
<keyword evidence="2" id="KW-1185">Reference proteome</keyword>